<dbReference type="EMBL" id="SNRX01000060">
    <property type="protein sequence ID" value="KAA6300629.1"/>
    <property type="molecule type" value="Genomic_DNA"/>
</dbReference>
<sequence>MGPLWDFDWGFGSGGDNQDYFHSSKSMLFYNGNTSSDIGIRFFTQFFKDPEFRAAYKKRWNEVKGLIADMDNFVQEKGDYLQKSAVENKEAWTHNLDHAEQISKMRTWLKERIAYLDTQINKF</sequence>
<dbReference type="AlphaFoldDB" id="A0A5M8NYG0"/>
<comment type="caution">
    <text evidence="1">The sequence shown here is derived from an EMBL/GenBank/DDBJ whole genome shotgun (WGS) entry which is preliminary data.</text>
</comment>
<reference evidence="1 2" key="1">
    <citation type="submission" date="2019-03" db="EMBL/GenBank/DDBJ databases">
        <title>Single cell metagenomics reveals metabolic interactions within the superorganism composed of flagellate Streblomastix strix and complex community of Bacteroidetes bacteria on its surface.</title>
        <authorList>
            <person name="Treitli S.C."/>
            <person name="Kolisko M."/>
            <person name="Husnik F."/>
            <person name="Keeling P."/>
            <person name="Hampl V."/>
        </authorList>
    </citation>
    <scope>NUCLEOTIDE SEQUENCE [LARGE SCALE GENOMIC DNA]</scope>
    <source>
        <strain evidence="1">St1</strain>
    </source>
</reference>
<evidence type="ECO:0000313" key="1">
    <source>
        <dbReference type="EMBL" id="KAA6300629.1"/>
    </source>
</evidence>
<feature type="non-terminal residue" evidence="1">
    <location>
        <position position="1"/>
    </location>
</feature>
<dbReference type="Pfam" id="PF08757">
    <property type="entry name" value="CotH"/>
    <property type="match status" value="1"/>
</dbReference>
<dbReference type="Proteomes" id="UP000324575">
    <property type="component" value="Unassembled WGS sequence"/>
</dbReference>
<evidence type="ECO:0000313" key="2">
    <source>
        <dbReference type="Proteomes" id="UP000324575"/>
    </source>
</evidence>
<dbReference type="InterPro" id="IPR014867">
    <property type="entry name" value="Spore_coat_CotH_CotH2/3/7"/>
</dbReference>
<proteinExistence type="predicted"/>
<gene>
    <name evidence="1" type="ORF">EZS26_003213</name>
</gene>
<name>A0A5M8NYG0_9BACT</name>
<accession>A0A5M8NYG0</accession>
<protein>
    <submittedName>
        <fullName evidence="1">Uncharacterized protein</fullName>
    </submittedName>
</protein>
<organism evidence="1 2">
    <name type="scientific">Candidatus Ordinivivax streblomastigis</name>
    <dbReference type="NCBI Taxonomy" id="2540710"/>
    <lineage>
        <taxon>Bacteria</taxon>
        <taxon>Pseudomonadati</taxon>
        <taxon>Bacteroidota</taxon>
        <taxon>Bacteroidia</taxon>
        <taxon>Bacteroidales</taxon>
        <taxon>Candidatus Ordinivivax</taxon>
    </lineage>
</organism>